<sequence length="299" mass="32281">MAAAADDATWERAISTATKSTSAPKTLTLDGAVKSSTGRLPSAALIGRFAASLEELSVAGAGLSSLTGLPRLPALRRLSLPDNRLSGPAALAAVAEACGATLRHLDLGNNLFAEVEELAPLAGIGVELLDLYQCPVTKVKGYREKVFALIPSLKHLDGADAEGNERLEMGDDEDDEEDNEEGEGWGEVSPSEDGKEGDGEEMDEADDEDGEWEDEEVSDEDEAEEAALMLLLHNNRRRRVIMFLLCMLCLLQMEDEDSEDDEDELDTDAEDNENIESKVGSSLPNKRKRCNEDDANGDK</sequence>
<dbReference type="FunFam" id="3.80.10.10:FF:000131">
    <property type="entry name" value="acidic leucine-rich nuclear phosphoprotein 32-related protein-like"/>
    <property type="match status" value="1"/>
</dbReference>
<evidence type="ECO:0000259" key="5">
    <source>
        <dbReference type="SMART" id="SM00446"/>
    </source>
</evidence>
<dbReference type="SMART" id="SM00446">
    <property type="entry name" value="LRRcap"/>
    <property type="match status" value="1"/>
</dbReference>
<feature type="region of interest" description="Disordered" evidence="4">
    <location>
        <begin position="160"/>
        <end position="221"/>
    </location>
</feature>
<dbReference type="InterPro" id="IPR032675">
    <property type="entry name" value="LRR_dom_sf"/>
</dbReference>
<dbReference type="InterPro" id="IPR045081">
    <property type="entry name" value="AN32"/>
</dbReference>
<protein>
    <submittedName>
        <fullName evidence="6">Acidic leucine-rich nuclear phosphoprotein 32 family member A</fullName>
    </submittedName>
</protein>
<dbReference type="InterPro" id="IPR001611">
    <property type="entry name" value="Leu-rich_rpt"/>
</dbReference>
<dbReference type="InterPro" id="IPR003603">
    <property type="entry name" value="U2A'_phosphoprotein32A_C"/>
</dbReference>
<organism evidence="6">
    <name type="scientific">Zea mays</name>
    <name type="common">Maize</name>
    <dbReference type="NCBI Taxonomy" id="4577"/>
    <lineage>
        <taxon>Eukaryota</taxon>
        <taxon>Viridiplantae</taxon>
        <taxon>Streptophyta</taxon>
        <taxon>Embryophyta</taxon>
        <taxon>Tracheophyta</taxon>
        <taxon>Spermatophyta</taxon>
        <taxon>Magnoliopsida</taxon>
        <taxon>Liliopsida</taxon>
        <taxon>Poales</taxon>
        <taxon>Poaceae</taxon>
        <taxon>PACMAD clade</taxon>
        <taxon>Panicoideae</taxon>
        <taxon>Andropogonodae</taxon>
        <taxon>Andropogoneae</taxon>
        <taxon>Tripsacinae</taxon>
        <taxon>Zea</taxon>
    </lineage>
</organism>
<feature type="compositionally biased region" description="Basic and acidic residues" evidence="4">
    <location>
        <begin position="160"/>
        <end position="169"/>
    </location>
</feature>
<dbReference type="PANTHER" id="PTHR11375">
    <property type="entry name" value="ACIDIC LEUCINE-RICH NUCLEAR PHOSPHOPROTEIN 32"/>
    <property type="match status" value="1"/>
</dbReference>
<reference evidence="6" key="1">
    <citation type="journal article" date="2009" name="Plant Mol. Biol.">
        <title>Insights into corn genes derived from large-scale cDNA sequencing.</title>
        <authorList>
            <person name="Alexandrov N.N."/>
            <person name="Brover V.V."/>
            <person name="Freidin S."/>
            <person name="Troukhan M.E."/>
            <person name="Tatarinova T.V."/>
            <person name="Zhang H."/>
            <person name="Swaller T.J."/>
            <person name="Lu Y.P."/>
            <person name="Bouck J."/>
            <person name="Flavell R.B."/>
            <person name="Feldmann K.A."/>
        </authorList>
    </citation>
    <scope>NUCLEOTIDE SEQUENCE</scope>
</reference>
<evidence type="ECO:0000256" key="3">
    <source>
        <dbReference type="ARBA" id="ARBA00025777"/>
    </source>
</evidence>
<name>B6UH95_MAIZE</name>
<feature type="compositionally biased region" description="Acidic residues" evidence="4">
    <location>
        <begin position="170"/>
        <end position="184"/>
    </location>
</feature>
<dbReference type="SUPFAM" id="SSF52058">
    <property type="entry name" value="L domain-like"/>
    <property type="match status" value="1"/>
</dbReference>
<dbReference type="PROSITE" id="PS51450">
    <property type="entry name" value="LRR"/>
    <property type="match status" value="1"/>
</dbReference>
<feature type="compositionally biased region" description="Acidic residues" evidence="4">
    <location>
        <begin position="256"/>
        <end position="274"/>
    </location>
</feature>
<feature type="compositionally biased region" description="Acidic residues" evidence="4">
    <location>
        <begin position="198"/>
        <end position="221"/>
    </location>
</feature>
<dbReference type="PANTHER" id="PTHR11375:SF18">
    <property type="entry name" value="ACIDIC LEUCINE-RICH NUCLEAR PHOSPHOPROTEIN 32-RELATED PROTEIN 2"/>
    <property type="match status" value="1"/>
</dbReference>
<feature type="domain" description="U2A'/phosphoprotein 32 family A C-terminal" evidence="5">
    <location>
        <begin position="139"/>
        <end position="157"/>
    </location>
</feature>
<accession>B6UH95</accession>
<evidence type="ECO:0000256" key="2">
    <source>
        <dbReference type="ARBA" id="ARBA00022737"/>
    </source>
</evidence>
<evidence type="ECO:0000256" key="4">
    <source>
        <dbReference type="SAM" id="MobiDB-lite"/>
    </source>
</evidence>
<keyword evidence="2" id="KW-0677">Repeat</keyword>
<dbReference type="ExpressionAtlas" id="B6UH95">
    <property type="expression patterns" value="baseline and differential"/>
</dbReference>
<feature type="region of interest" description="Disordered" evidence="4">
    <location>
        <begin position="256"/>
        <end position="299"/>
    </location>
</feature>
<comment type="similarity">
    <text evidence="3">Belongs to the ANP32 family.</text>
</comment>
<keyword evidence="1" id="KW-0433">Leucine-rich repeat</keyword>
<evidence type="ECO:0000256" key="1">
    <source>
        <dbReference type="ARBA" id="ARBA00022614"/>
    </source>
</evidence>
<feature type="compositionally biased region" description="Basic and acidic residues" evidence="4">
    <location>
        <begin position="290"/>
        <end position="299"/>
    </location>
</feature>
<dbReference type="EMBL" id="EU976610">
    <property type="protein sequence ID" value="ACG48728.1"/>
    <property type="molecule type" value="mRNA"/>
</dbReference>
<dbReference type="Gene3D" id="3.80.10.10">
    <property type="entry name" value="Ribonuclease Inhibitor"/>
    <property type="match status" value="1"/>
</dbReference>
<proteinExistence type="evidence at transcript level"/>
<dbReference type="AlphaFoldDB" id="B6UH95"/>
<evidence type="ECO:0000313" key="6">
    <source>
        <dbReference type="EMBL" id="ACG48728.1"/>
    </source>
</evidence>